<accession>A0A4R0PJT0</accession>
<evidence type="ECO:0000313" key="1">
    <source>
        <dbReference type="EMBL" id="TCD16969.1"/>
    </source>
</evidence>
<dbReference type="OrthoDB" id="1347844at2"/>
<comment type="caution">
    <text evidence="1">The sequence shown here is derived from an EMBL/GenBank/DDBJ whole genome shotgun (WGS) entry which is preliminary data.</text>
</comment>
<evidence type="ECO:0008006" key="3">
    <source>
        <dbReference type="Google" id="ProtNLM"/>
    </source>
</evidence>
<name>A0A4R0PJT0_9SPHI</name>
<keyword evidence="2" id="KW-1185">Reference proteome</keyword>
<gene>
    <name evidence="1" type="ORF">EZ456_23765</name>
</gene>
<sequence length="140" mass="16335">MLTKFLIITILTFGSNKSFINQRVIYPSISYLKKFNGAYPKDVKLLKDPILSKRVKSLLKNRFFFLKNTWAVETPINIKNNNFIAWGCQEHNCSDTNFIIVVDFTKNVVYVGIREEEQVKIYSEDGTKNTEITNWSNRTN</sequence>
<dbReference type="Proteomes" id="UP000293925">
    <property type="component" value="Unassembled WGS sequence"/>
</dbReference>
<protein>
    <recommendedName>
        <fullName evidence="3">Inhibitor of lysozyme (Ivy)</fullName>
    </recommendedName>
</protein>
<organism evidence="1 2">
    <name type="scientific">Pedobacter psychrodurus</name>
    <dbReference type="NCBI Taxonomy" id="2530456"/>
    <lineage>
        <taxon>Bacteria</taxon>
        <taxon>Pseudomonadati</taxon>
        <taxon>Bacteroidota</taxon>
        <taxon>Sphingobacteriia</taxon>
        <taxon>Sphingobacteriales</taxon>
        <taxon>Sphingobacteriaceae</taxon>
        <taxon>Pedobacter</taxon>
    </lineage>
</organism>
<dbReference type="EMBL" id="SJSO01000034">
    <property type="protein sequence ID" value="TCD16969.1"/>
    <property type="molecule type" value="Genomic_DNA"/>
</dbReference>
<evidence type="ECO:0000313" key="2">
    <source>
        <dbReference type="Proteomes" id="UP000293925"/>
    </source>
</evidence>
<reference evidence="1 2" key="1">
    <citation type="submission" date="2019-02" db="EMBL/GenBank/DDBJ databases">
        <title>Pedobacter sp. RP-3-21 sp. nov., isolated from Arctic soil.</title>
        <authorList>
            <person name="Dahal R.H."/>
        </authorList>
    </citation>
    <scope>NUCLEOTIDE SEQUENCE [LARGE SCALE GENOMIC DNA]</scope>
    <source>
        <strain evidence="1 2">RP-3-21</strain>
    </source>
</reference>
<dbReference type="AlphaFoldDB" id="A0A4R0PJT0"/>
<proteinExistence type="predicted"/>